<gene>
    <name evidence="5" type="ORF">ILUMI_13911</name>
</gene>
<organism evidence="5 6">
    <name type="scientific">Ignelater luminosus</name>
    <name type="common">Cucubano</name>
    <name type="synonym">Pyrophorus luminosus</name>
    <dbReference type="NCBI Taxonomy" id="2038154"/>
    <lineage>
        <taxon>Eukaryota</taxon>
        <taxon>Metazoa</taxon>
        <taxon>Ecdysozoa</taxon>
        <taxon>Arthropoda</taxon>
        <taxon>Hexapoda</taxon>
        <taxon>Insecta</taxon>
        <taxon>Pterygota</taxon>
        <taxon>Neoptera</taxon>
        <taxon>Endopterygota</taxon>
        <taxon>Coleoptera</taxon>
        <taxon>Polyphaga</taxon>
        <taxon>Elateriformia</taxon>
        <taxon>Elateroidea</taxon>
        <taxon>Elateridae</taxon>
        <taxon>Agrypninae</taxon>
        <taxon>Pyrophorini</taxon>
        <taxon>Ignelater</taxon>
    </lineage>
</organism>
<feature type="transmembrane region" description="Helical" evidence="4">
    <location>
        <begin position="405"/>
        <end position="431"/>
    </location>
</feature>
<dbReference type="SMART" id="SM00369">
    <property type="entry name" value="LRR_TYP"/>
    <property type="match status" value="7"/>
</dbReference>
<evidence type="ECO:0000313" key="5">
    <source>
        <dbReference type="EMBL" id="KAF2892259.1"/>
    </source>
</evidence>
<keyword evidence="1" id="KW-0433">Leucine-rich repeat</keyword>
<evidence type="ECO:0000313" key="6">
    <source>
        <dbReference type="Proteomes" id="UP000801492"/>
    </source>
</evidence>
<evidence type="ECO:0000256" key="2">
    <source>
        <dbReference type="ARBA" id="ARBA00022729"/>
    </source>
</evidence>
<accession>A0A8K0GAG7</accession>
<reference evidence="5" key="1">
    <citation type="submission" date="2019-08" db="EMBL/GenBank/DDBJ databases">
        <title>The genome of the North American firefly Photinus pyralis.</title>
        <authorList>
            <consortium name="Photinus pyralis genome working group"/>
            <person name="Fallon T.R."/>
            <person name="Sander Lower S.E."/>
            <person name="Weng J.-K."/>
        </authorList>
    </citation>
    <scope>NUCLEOTIDE SEQUENCE</scope>
    <source>
        <strain evidence="5">TRF0915ILg1</strain>
        <tissue evidence="5">Whole body</tissue>
    </source>
</reference>
<keyword evidence="4" id="KW-0472">Membrane</keyword>
<keyword evidence="2" id="KW-0732">Signal</keyword>
<dbReference type="GO" id="GO:0005615">
    <property type="term" value="C:extracellular space"/>
    <property type="evidence" value="ECO:0007669"/>
    <property type="project" value="TreeGrafter"/>
</dbReference>
<name>A0A8K0GAG7_IGNLU</name>
<dbReference type="InterPro" id="IPR003591">
    <property type="entry name" value="Leu-rich_rpt_typical-subtyp"/>
</dbReference>
<sequence length="450" mass="51680">MMRFPKPKREEMGKKIFISGAHKRSKKKSRQRRNKLLHGMHYNQVLLENCELIYSGAVLNCSDLSTIPNGSSYQGIDALNFHNNNFTELTPYIFKNHSFHDLQIIIIRQNNISQIHPYAFADMWSVKELDLYGNNLTYLHENVFIGLKRLQYLDLGHNKLVLIEGASFKPLQNLETLDLSYNDIKVVSPYLLKHTMVSELYLSGNEFEFAQDNPILESTSLSVLTLQSCKLKTLNKNLFKTLPNLIHLDMSYNQIQLIPEDLLKPLKHLEHLDISNNQISNLHVNMFPLPSKMQVLFCDKNLLERHLDCDTIIEQLQTKETKTIKTTTAYLANTQSNQISTEPSQENNSLIPKQRVVEFGLINITSLFDTKNTTRKLLNGITEAIPKVDGSPTGKRKELEELDPYVYAIYGLSGYVATLIIIFFIEVVYIIKIETHKSPRQSKVKNKGDP</sequence>
<dbReference type="PANTHER" id="PTHR24373:SF387">
    <property type="entry name" value="LEUCINE-RICH REPEATS AND IMMUNOGLOBULIN-LIKE DOMAINS PROTEIN SMA-10"/>
    <property type="match status" value="1"/>
</dbReference>
<evidence type="ECO:0000256" key="3">
    <source>
        <dbReference type="ARBA" id="ARBA00022737"/>
    </source>
</evidence>
<dbReference type="GO" id="GO:0031012">
    <property type="term" value="C:extracellular matrix"/>
    <property type="evidence" value="ECO:0007669"/>
    <property type="project" value="TreeGrafter"/>
</dbReference>
<keyword evidence="6" id="KW-1185">Reference proteome</keyword>
<dbReference type="SMART" id="SM00365">
    <property type="entry name" value="LRR_SD22"/>
    <property type="match status" value="4"/>
</dbReference>
<dbReference type="OrthoDB" id="676979at2759"/>
<dbReference type="InterPro" id="IPR050328">
    <property type="entry name" value="Dev_Immune_Receptor"/>
</dbReference>
<dbReference type="Proteomes" id="UP000801492">
    <property type="component" value="Unassembled WGS sequence"/>
</dbReference>
<dbReference type="Pfam" id="PF13516">
    <property type="entry name" value="LRR_6"/>
    <property type="match status" value="1"/>
</dbReference>
<dbReference type="InterPro" id="IPR001611">
    <property type="entry name" value="Leu-rich_rpt"/>
</dbReference>
<dbReference type="InterPro" id="IPR032675">
    <property type="entry name" value="LRR_dom_sf"/>
</dbReference>
<evidence type="ECO:0000256" key="1">
    <source>
        <dbReference type="ARBA" id="ARBA00022614"/>
    </source>
</evidence>
<dbReference type="PANTHER" id="PTHR24373">
    <property type="entry name" value="SLIT RELATED LEUCINE-RICH REPEAT NEURONAL PROTEIN"/>
    <property type="match status" value="1"/>
</dbReference>
<dbReference type="SUPFAM" id="SSF52058">
    <property type="entry name" value="L domain-like"/>
    <property type="match status" value="1"/>
</dbReference>
<keyword evidence="4" id="KW-0812">Transmembrane</keyword>
<comment type="caution">
    <text evidence="5">The sequence shown here is derived from an EMBL/GenBank/DDBJ whole genome shotgun (WGS) entry which is preliminary data.</text>
</comment>
<evidence type="ECO:0000256" key="4">
    <source>
        <dbReference type="SAM" id="Phobius"/>
    </source>
</evidence>
<dbReference type="AlphaFoldDB" id="A0A8K0GAG7"/>
<keyword evidence="4" id="KW-1133">Transmembrane helix</keyword>
<keyword evidence="3" id="KW-0677">Repeat</keyword>
<dbReference type="Pfam" id="PF13855">
    <property type="entry name" value="LRR_8"/>
    <property type="match status" value="2"/>
</dbReference>
<protein>
    <submittedName>
        <fullName evidence="5">Uncharacterized protein</fullName>
    </submittedName>
</protein>
<proteinExistence type="predicted"/>
<dbReference type="EMBL" id="VTPC01008837">
    <property type="protein sequence ID" value="KAF2892259.1"/>
    <property type="molecule type" value="Genomic_DNA"/>
</dbReference>
<dbReference type="PROSITE" id="PS51450">
    <property type="entry name" value="LRR"/>
    <property type="match status" value="4"/>
</dbReference>
<dbReference type="Gene3D" id="3.80.10.10">
    <property type="entry name" value="Ribonuclease Inhibitor"/>
    <property type="match status" value="3"/>
</dbReference>